<evidence type="ECO:0000259" key="2">
    <source>
        <dbReference type="PROSITE" id="PS50878"/>
    </source>
</evidence>
<accession>A0AAC9RLG6</accession>
<dbReference type="PANTHER" id="PTHR34047:SF8">
    <property type="entry name" value="PROTEIN YKFC"/>
    <property type="match status" value="1"/>
</dbReference>
<evidence type="ECO:0000313" key="3">
    <source>
        <dbReference type="EMBL" id="AOY77013.1"/>
    </source>
</evidence>
<organism evidence="4 6">
    <name type="scientific">Clostridium formicaceticum</name>
    <dbReference type="NCBI Taxonomy" id="1497"/>
    <lineage>
        <taxon>Bacteria</taxon>
        <taxon>Bacillati</taxon>
        <taxon>Bacillota</taxon>
        <taxon>Clostridia</taxon>
        <taxon>Eubacteriales</taxon>
        <taxon>Clostridiaceae</taxon>
        <taxon>Clostridium</taxon>
    </lineage>
</organism>
<dbReference type="KEGG" id="cfm:BJL90_14810"/>
<dbReference type="PROSITE" id="PS50878">
    <property type="entry name" value="RT_POL"/>
    <property type="match status" value="1"/>
</dbReference>
<feature type="domain" description="Reverse transcriptase" evidence="2">
    <location>
        <begin position="69"/>
        <end position="366"/>
    </location>
</feature>
<evidence type="ECO:0000313" key="6">
    <source>
        <dbReference type="Proteomes" id="UP000192478"/>
    </source>
</evidence>
<dbReference type="InterPro" id="IPR049030">
    <property type="entry name" value="AI2M-like_HNH"/>
</dbReference>
<evidence type="ECO:0000256" key="1">
    <source>
        <dbReference type="SAM" id="Coils"/>
    </source>
</evidence>
<dbReference type="Pfam" id="PF01348">
    <property type="entry name" value="Intron_maturas2"/>
    <property type="match status" value="1"/>
</dbReference>
<keyword evidence="5" id="KW-1185">Reference proteome</keyword>
<dbReference type="EMBL" id="CP020559">
    <property type="protein sequence ID" value="ARE87505.1"/>
    <property type="molecule type" value="Genomic_DNA"/>
</dbReference>
<sequence>MQNSEIVLINLSKQALKPKFKFDRLYRILYNESIYRKAYSNIYSNDGSATHGVDKETADGFSIDKINKIIELLKNESYQPKPARRTYIPKKNGKKRPLGIPSFGDRLVQEACRMILESIYEPKFLDCSHGFRPQKSCHTALMDISKTFTGVNWFIEGDIKGFFDNINHHTLIGILRKRIEDEKFIRLMWKFLKAGYVEEFRFNNTYSGTPQGGIISPILANIYLNSLDWFVTKKLKEEFDSGKPKAQQRNPKYRNLEYQLGKVKKQIENMEENSTQKEELIAKYKEIKKEMLSIPYIVNPNGYKSLKYLRYADDFLIGVNGSKEDCKTIKESIKCFLKNELNLELSDEKTLITNSSDMAKFLGYNITIGNNENVYKNKKGIEIRSARRNVRLMMPKEVITKAIVDRNMVRDINALKWKIDCRPMLINLSDLEIVTIYNAEIRGLYNYYRLAENVTHKMWQFRYVMEYSCLKTLAGKHKSSVHKMIEKYRIDKNWGIKYETKKGQKICYFYKDGFKRDKSVKQFNPDPIANVRKYMGTTELERRMNASMCEWCGKENVPFEVHHVNRLKNLKGKEVWEKLMISRQRKTLILCEECHNKIAHPHG</sequence>
<proteinExistence type="predicted"/>
<dbReference type="RefSeq" id="WP_070969633.1">
    <property type="nucleotide sequence ID" value="NZ_CP017603.1"/>
</dbReference>
<reference evidence="4 6" key="2">
    <citation type="submission" date="2017-03" db="EMBL/GenBank/DDBJ databases">
        <title>Complete sequence of Clostridium formicaceticum DSM 92.</title>
        <authorList>
            <person name="Poehlein A."/>
            <person name="Karl M."/>
            <person name="Bengelsdorf F.R."/>
            <person name="Duerre P."/>
            <person name="Daniel R."/>
        </authorList>
    </citation>
    <scope>NUCLEOTIDE SEQUENCE [LARGE SCALE GENOMIC DNA]</scope>
    <source>
        <strain evidence="4 6">DSM 92</strain>
    </source>
</reference>
<dbReference type="GO" id="GO:0006397">
    <property type="term" value="P:mRNA processing"/>
    <property type="evidence" value="ECO:0007669"/>
    <property type="project" value="InterPro"/>
</dbReference>
<keyword evidence="3" id="KW-0808">Transferase</keyword>
<protein>
    <submittedName>
        <fullName evidence="3">Group II intron reverse transcriptase/maturase</fullName>
    </submittedName>
    <submittedName>
        <fullName evidence="4">Group II intron-encoded protein LtrA</fullName>
    </submittedName>
</protein>
<dbReference type="Pfam" id="PF00078">
    <property type="entry name" value="RVT_1"/>
    <property type="match status" value="2"/>
</dbReference>
<dbReference type="SUPFAM" id="SSF56672">
    <property type="entry name" value="DNA/RNA polymerases"/>
    <property type="match status" value="1"/>
</dbReference>
<evidence type="ECO:0000313" key="5">
    <source>
        <dbReference type="Proteomes" id="UP000177894"/>
    </source>
</evidence>
<dbReference type="InterPro" id="IPR000477">
    <property type="entry name" value="RT_dom"/>
</dbReference>
<dbReference type="InterPro" id="IPR051083">
    <property type="entry name" value="GrpII_Intron_Splice-Mob/Def"/>
</dbReference>
<keyword evidence="3" id="KW-0695">RNA-directed DNA polymerase</keyword>
<keyword evidence="1" id="KW-0175">Coiled coil</keyword>
<feature type="coiled-coil region" evidence="1">
    <location>
        <begin position="253"/>
        <end position="290"/>
    </location>
</feature>
<keyword evidence="3" id="KW-0548">Nucleotidyltransferase</keyword>
<dbReference type="AlphaFoldDB" id="A0AAC9RLG6"/>
<dbReference type="InterPro" id="IPR024937">
    <property type="entry name" value="Domain_X"/>
</dbReference>
<dbReference type="PANTHER" id="PTHR34047">
    <property type="entry name" value="NUCLEAR INTRON MATURASE 1, MITOCHONDRIAL-RELATED"/>
    <property type="match status" value="1"/>
</dbReference>
<dbReference type="Pfam" id="PF21368">
    <property type="entry name" value="AI2M-like_HNH"/>
    <property type="match status" value="1"/>
</dbReference>
<dbReference type="EMBL" id="CP017603">
    <property type="protein sequence ID" value="AOY77013.1"/>
    <property type="molecule type" value="Genomic_DNA"/>
</dbReference>
<gene>
    <name evidence="4" type="primary">ltrA_3</name>
    <name evidence="3" type="ORF">BJL90_14810</name>
    <name evidence="4" type="ORF">CLFO_19050</name>
</gene>
<dbReference type="CDD" id="cd01651">
    <property type="entry name" value="RT_G2_intron"/>
    <property type="match status" value="1"/>
</dbReference>
<reference evidence="3 5" key="1">
    <citation type="submission" date="2016-10" db="EMBL/GenBank/DDBJ databases">
        <title>Complete Genome Sequence of Acetogen Clostridium formicoaceticum ATCC 27076.</title>
        <authorList>
            <person name="Bao T."/>
            <person name="Cheng C."/>
            <person name="Zhao J."/>
            <person name="Yang S.-T."/>
            <person name="Wang J."/>
            <person name="Wang M."/>
        </authorList>
    </citation>
    <scope>NUCLEOTIDE SEQUENCE [LARGE SCALE GENOMIC DNA]</scope>
    <source>
        <strain evidence="3 5">ATCC 27076</strain>
    </source>
</reference>
<dbReference type="InterPro" id="IPR043502">
    <property type="entry name" value="DNA/RNA_pol_sf"/>
</dbReference>
<name>A0AAC9RLG6_9CLOT</name>
<dbReference type="Proteomes" id="UP000177894">
    <property type="component" value="Chromosome"/>
</dbReference>
<dbReference type="Proteomes" id="UP000192478">
    <property type="component" value="Chromosome"/>
</dbReference>
<evidence type="ECO:0000313" key="4">
    <source>
        <dbReference type="EMBL" id="ARE87505.1"/>
    </source>
</evidence>
<dbReference type="GO" id="GO:0003964">
    <property type="term" value="F:RNA-directed DNA polymerase activity"/>
    <property type="evidence" value="ECO:0007669"/>
    <property type="project" value="UniProtKB-KW"/>
</dbReference>